<accession>A0A1H9C218</accession>
<sequence>MLRQPIIRRKRNPRTPPPVKNIFVITLILFVFMTSISIWVIDKGIKPTLMRIAEVKTTEFATRAINTAVRFAENYNFEDLISMTEDNEGNITTYGWNSAVVSEINRVSTDRVEEFFISMNEGRQPRYEESLNDPIEYDGGAENLPKKDPTVVEIPLGQATGNSVLANLGPKIPVNLELVGNVQTDVVRDIKDLGINGALVTIYIIVEADVQIVIPFTTDLTRVSTKIYIDSRVVMGDVPEFFSGSGDGDPSISIDKDSLLEDE</sequence>
<dbReference type="PIRSF" id="PIRSF021383">
    <property type="entry name" value="YunB"/>
    <property type="match status" value="1"/>
</dbReference>
<gene>
    <name evidence="2" type="ORF">SAMN05216232_1419</name>
</gene>
<protein>
    <submittedName>
        <fullName evidence="2">Sporulation protein YunB</fullName>
    </submittedName>
</protein>
<feature type="transmembrane region" description="Helical" evidence="1">
    <location>
        <begin position="21"/>
        <end position="41"/>
    </location>
</feature>
<evidence type="ECO:0000313" key="2">
    <source>
        <dbReference type="EMBL" id="SEP94863.1"/>
    </source>
</evidence>
<evidence type="ECO:0000313" key="3">
    <source>
        <dbReference type="Proteomes" id="UP000198733"/>
    </source>
</evidence>
<keyword evidence="3" id="KW-1185">Reference proteome</keyword>
<reference evidence="2 3" key="1">
    <citation type="submission" date="2016-10" db="EMBL/GenBank/DDBJ databases">
        <authorList>
            <person name="Varghese N."/>
            <person name="Submissions S."/>
        </authorList>
    </citation>
    <scope>NUCLEOTIDE SEQUENCE [LARGE SCALE GENOMIC DNA]</scope>
    <source>
        <strain evidence="2 3">CGMCC 1.7734</strain>
    </source>
</reference>
<comment type="caution">
    <text evidence="2">The sequence shown here is derived from an EMBL/GenBank/DDBJ whole genome shotgun (WGS) entry which is preliminary data.</text>
</comment>
<organism evidence="2 3">
    <name type="scientific">Virgibacillus subterraneus</name>
    <dbReference type="NCBI Taxonomy" id="621109"/>
    <lineage>
        <taxon>Bacteria</taxon>
        <taxon>Bacillati</taxon>
        <taxon>Bacillota</taxon>
        <taxon>Bacilli</taxon>
        <taxon>Bacillales</taxon>
        <taxon>Bacillaceae</taxon>
        <taxon>Virgibacillus</taxon>
    </lineage>
</organism>
<keyword evidence="1" id="KW-0472">Membrane</keyword>
<dbReference type="RefSeq" id="WP_092503262.1">
    <property type="nucleotide sequence ID" value="NZ_FOEH01000001.1"/>
</dbReference>
<keyword evidence="1" id="KW-0812">Transmembrane</keyword>
<keyword evidence="1" id="KW-1133">Transmembrane helix</keyword>
<dbReference type="NCBIfam" id="TIGR02832">
    <property type="entry name" value="spo_yunB"/>
    <property type="match status" value="1"/>
</dbReference>
<evidence type="ECO:0000256" key="1">
    <source>
        <dbReference type="SAM" id="Phobius"/>
    </source>
</evidence>
<dbReference type="Proteomes" id="UP000198733">
    <property type="component" value="Unassembled WGS sequence"/>
</dbReference>
<name>A0A1H9C218_9BACI</name>
<proteinExistence type="predicted"/>
<dbReference type="EMBL" id="FOEH01000001">
    <property type="protein sequence ID" value="SEP94863.1"/>
    <property type="molecule type" value="Genomic_DNA"/>
</dbReference>
<dbReference type="InterPro" id="IPR014197">
    <property type="entry name" value="Sporulation_prot_YunB"/>
</dbReference>
<dbReference type="Pfam" id="PF09560">
    <property type="entry name" value="Spore_YunB"/>
    <property type="match status" value="1"/>
</dbReference>